<dbReference type="SMART" id="SM01015">
    <property type="entry name" value="Arfaptin"/>
    <property type="match status" value="1"/>
</dbReference>
<feature type="compositionally biased region" description="Acidic residues" evidence="25">
    <location>
        <begin position="417"/>
        <end position="426"/>
    </location>
</feature>
<evidence type="ECO:0000256" key="19">
    <source>
        <dbReference type="ARBA" id="ARBA00032804"/>
    </source>
</evidence>
<feature type="region of interest" description="Disordered" evidence="25">
    <location>
        <begin position="413"/>
        <end position="447"/>
    </location>
</feature>
<evidence type="ECO:0000256" key="10">
    <source>
        <dbReference type="ARBA" id="ARBA00022833"/>
    </source>
</evidence>
<evidence type="ECO:0000256" key="15">
    <source>
        <dbReference type="ARBA" id="ARBA00023203"/>
    </source>
</evidence>
<organism evidence="28 29">
    <name type="scientific">Danionella cerebrum</name>
    <dbReference type="NCBI Taxonomy" id="2873325"/>
    <lineage>
        <taxon>Eukaryota</taxon>
        <taxon>Metazoa</taxon>
        <taxon>Chordata</taxon>
        <taxon>Craniata</taxon>
        <taxon>Vertebrata</taxon>
        <taxon>Euteleostomi</taxon>
        <taxon>Actinopterygii</taxon>
        <taxon>Neopterygii</taxon>
        <taxon>Teleostei</taxon>
        <taxon>Ostariophysi</taxon>
        <taxon>Cypriniformes</taxon>
        <taxon>Danionidae</taxon>
        <taxon>Danioninae</taxon>
        <taxon>Danionella</taxon>
    </lineage>
</organism>
<dbReference type="GO" id="GO:0005080">
    <property type="term" value="F:protein kinase C binding"/>
    <property type="evidence" value="ECO:0007669"/>
    <property type="project" value="TreeGrafter"/>
</dbReference>
<keyword evidence="6" id="KW-0963">Cytoplasm</keyword>
<evidence type="ECO:0000256" key="12">
    <source>
        <dbReference type="ARBA" id="ARBA00023018"/>
    </source>
</evidence>
<dbReference type="InterPro" id="IPR001478">
    <property type="entry name" value="PDZ"/>
</dbReference>
<dbReference type="InterPro" id="IPR037959">
    <property type="entry name" value="PICK1_BAR"/>
</dbReference>
<proteinExistence type="predicted"/>
<dbReference type="Pfam" id="PF06456">
    <property type="entry name" value="Arfaptin"/>
    <property type="match status" value="1"/>
</dbReference>
<evidence type="ECO:0000256" key="16">
    <source>
        <dbReference type="ARBA" id="ARBA00023212"/>
    </source>
</evidence>
<dbReference type="GO" id="GO:0046872">
    <property type="term" value="F:metal ion binding"/>
    <property type="evidence" value="ECO:0007669"/>
    <property type="project" value="UniProtKB-KW"/>
</dbReference>
<keyword evidence="13" id="KW-0472">Membrane</keyword>
<evidence type="ECO:0000256" key="7">
    <source>
        <dbReference type="ARBA" id="ARBA00022553"/>
    </source>
</evidence>
<dbReference type="FunFam" id="1.20.1270.60:FF:000023">
    <property type="entry name" value="Interacting with PRKCA"/>
    <property type="match status" value="1"/>
</dbReference>
<feature type="domain" description="PDZ" evidence="26">
    <location>
        <begin position="22"/>
        <end position="91"/>
    </location>
</feature>
<dbReference type="Proteomes" id="UP000316079">
    <property type="component" value="Unassembled WGS sequence"/>
</dbReference>
<keyword evidence="11" id="KW-0106">Calcium</keyword>
<dbReference type="GO" id="GO:0032588">
    <property type="term" value="C:trans-Golgi network membrane"/>
    <property type="evidence" value="ECO:0007669"/>
    <property type="project" value="TreeGrafter"/>
</dbReference>
<evidence type="ECO:0000313" key="28">
    <source>
        <dbReference type="EMBL" id="TRY88419.1"/>
    </source>
</evidence>
<dbReference type="GO" id="GO:0019904">
    <property type="term" value="F:protein domain specific binding"/>
    <property type="evidence" value="ECO:0007669"/>
    <property type="project" value="InterPro"/>
</dbReference>
<dbReference type="OrthoDB" id="5917245at2759"/>
<dbReference type="SUPFAM" id="SSF50156">
    <property type="entry name" value="PDZ domain-like"/>
    <property type="match status" value="1"/>
</dbReference>
<dbReference type="GO" id="GO:0005543">
    <property type="term" value="F:phospholipid binding"/>
    <property type="evidence" value="ECO:0007669"/>
    <property type="project" value="TreeGrafter"/>
</dbReference>
<dbReference type="GO" id="GO:0005886">
    <property type="term" value="C:plasma membrane"/>
    <property type="evidence" value="ECO:0007669"/>
    <property type="project" value="GOC"/>
</dbReference>
<dbReference type="GO" id="GO:0043005">
    <property type="term" value="C:neuron projection"/>
    <property type="evidence" value="ECO:0007669"/>
    <property type="project" value="UniProtKB-KW"/>
</dbReference>
<comment type="subunit">
    <text evidence="23">Monomer and homodimer. Interacts with CXADR. Interacts presynaptically with the glutamate receptors GRIA2, GRIA3, GRIK3, isoform 3 of GRIA4, isoform A of GRM4, GRM7 and GRM8; with NAPA and NAPB; and with BTG2. The interaction with NAPA and NAPB disrupts the interaction with GRIA2, conducting to the internalization of GRIA2. Interacts with PRKCA; with the amine transporters SLC6A2 and SLC6A3; with the channels ASIC1 and ASIC2; with the GTP-binding proteins ARF1 and ARF3; with the ephrin receptor tyrosine kinases EPHA7, EPHB1 and EPHB2; with ERBB2 and through its PDZ domain with the C-terminal tail of PRLHR. Interacts with UNC5A. Interacts (via AH domain) with NCS1/FREQ; in a calcium-dependent manner. Interacts with F-actin and associates with the ARP2/3 complex. Interacts (via PDZ domain) with ARF1 (activated); the interaction blocks Arp2/3 complex inhibition. Interacts with SORCS3.</text>
</comment>
<comment type="caution">
    <text evidence="28">The sequence shown here is derived from an EMBL/GenBank/DDBJ whole genome shotgun (WGS) entry which is preliminary data.</text>
</comment>
<evidence type="ECO:0000256" key="4">
    <source>
        <dbReference type="ARBA" id="ARBA00004635"/>
    </source>
</evidence>
<evidence type="ECO:0000256" key="17">
    <source>
        <dbReference type="ARBA" id="ARBA00023288"/>
    </source>
</evidence>
<keyword evidence="8" id="KW-0771">Synaptosome</keyword>
<dbReference type="EMBL" id="SRMA01026048">
    <property type="protein sequence ID" value="TRY88420.1"/>
    <property type="molecule type" value="Genomic_DNA"/>
</dbReference>
<evidence type="ECO:0000256" key="21">
    <source>
        <dbReference type="ARBA" id="ARBA00034102"/>
    </source>
</evidence>
<name>A0A553QES4_9TELE</name>
<dbReference type="PANTHER" id="PTHR12141:SF1">
    <property type="entry name" value="PRKCA-BINDING PROTEIN"/>
    <property type="match status" value="1"/>
</dbReference>
<gene>
    <name evidence="28" type="ORF">DNTS_018319</name>
</gene>
<evidence type="ECO:0000313" key="29">
    <source>
        <dbReference type="Proteomes" id="UP000316079"/>
    </source>
</evidence>
<evidence type="ECO:0000256" key="5">
    <source>
        <dbReference type="ARBA" id="ARBA00017975"/>
    </source>
</evidence>
<dbReference type="FunFam" id="2.30.42.10:FF:000073">
    <property type="entry name" value="Interacting with PRKCA"/>
    <property type="match status" value="1"/>
</dbReference>
<dbReference type="Pfam" id="PF00595">
    <property type="entry name" value="PDZ"/>
    <property type="match status" value="1"/>
</dbReference>
<dbReference type="PROSITE" id="PS50870">
    <property type="entry name" value="AH"/>
    <property type="match status" value="1"/>
</dbReference>
<keyword evidence="15" id="KW-0009">Actin-binding</keyword>
<dbReference type="GO" id="GO:0003779">
    <property type="term" value="F:actin binding"/>
    <property type="evidence" value="ECO:0007669"/>
    <property type="project" value="UniProtKB-KW"/>
</dbReference>
<evidence type="ECO:0000259" key="27">
    <source>
        <dbReference type="PROSITE" id="PS50870"/>
    </source>
</evidence>
<evidence type="ECO:0000256" key="25">
    <source>
        <dbReference type="SAM" id="MobiDB-lite"/>
    </source>
</evidence>
<evidence type="ECO:0000256" key="3">
    <source>
        <dbReference type="ARBA" id="ARBA00004556"/>
    </source>
</evidence>
<evidence type="ECO:0000256" key="22">
    <source>
        <dbReference type="ARBA" id="ARBA00034105"/>
    </source>
</evidence>
<protein>
    <recommendedName>
        <fullName evidence="5">PRKCA-binding protein</fullName>
    </recommendedName>
    <alternativeName>
        <fullName evidence="19">Protein interacting with C kinase 1</fullName>
    </alternativeName>
    <alternativeName>
        <fullName evidence="18">Protein kinase C-alpha-binding protein</fullName>
    </alternativeName>
</protein>
<dbReference type="Gene3D" id="2.30.42.10">
    <property type="match status" value="1"/>
</dbReference>
<keyword evidence="14" id="KW-0564">Palmitate</keyword>
<evidence type="ECO:0000256" key="18">
    <source>
        <dbReference type="ARBA" id="ARBA00031097"/>
    </source>
</evidence>
<accession>A0A553QES4</accession>
<dbReference type="InterPro" id="IPR030798">
    <property type="entry name" value="Arfaptin_fam"/>
</dbReference>
<dbReference type="GO" id="GO:0098842">
    <property type="term" value="C:postsynaptic early endosome"/>
    <property type="evidence" value="ECO:0007669"/>
    <property type="project" value="TreeGrafter"/>
</dbReference>
<dbReference type="STRING" id="623744.A0A553QES4"/>
<evidence type="ECO:0000256" key="1">
    <source>
        <dbReference type="ARBA" id="ARBA00004170"/>
    </source>
</evidence>
<evidence type="ECO:0000256" key="11">
    <source>
        <dbReference type="ARBA" id="ARBA00022837"/>
    </source>
</evidence>
<feature type="coiled-coil region" evidence="24">
    <location>
        <begin position="171"/>
        <end position="198"/>
    </location>
</feature>
<reference evidence="28 29" key="1">
    <citation type="journal article" date="2019" name="Sci. Data">
        <title>Hybrid genome assembly and annotation of Danionella translucida.</title>
        <authorList>
            <person name="Kadobianskyi M."/>
            <person name="Schulze L."/>
            <person name="Schuelke M."/>
            <person name="Judkewitz B."/>
        </authorList>
    </citation>
    <scope>NUCLEOTIDE SEQUENCE [LARGE SCALE GENOMIC DNA]</scope>
    <source>
        <strain evidence="28 29">Bolton</strain>
    </source>
</reference>
<dbReference type="SUPFAM" id="SSF103657">
    <property type="entry name" value="BAR/IMD domain-like"/>
    <property type="match status" value="1"/>
</dbReference>
<dbReference type="GO" id="GO:0002092">
    <property type="term" value="P:positive regulation of receptor internalization"/>
    <property type="evidence" value="ECO:0007669"/>
    <property type="project" value="TreeGrafter"/>
</dbReference>
<comment type="function">
    <text evidence="20">Probable adapter protein that bind to and organize the subcellular localization of a variety of membrane proteins containing some PDZ recognition sequence. Involved in the clustering of various receptors, possibly by acting at the receptor internalization level. Plays a role in synaptic plasticity by regulating the trafficking and internalization of AMPA receptors. May be regulated upon PRKCA activation. May regulate ASIC1/ASIC3 channel. Regulates actin polymerization by inhibiting the actin-nucleating activity of the Arp2/3 complex; the function is competitive with nucleation promoting factors and is linked to neuronal morphology regulation and AMPA receptor (AMPAR) endocytosis. Via interaction with the Arp2/3 complex involved in regulation of synaptic plasicity of excitatory synapses and required for spine shrinkage during long-term depression (LTD). Involved in regulation of astrocyte morphology, antagonistic to Arp2/3 complex activator WASL/N-WASP function.</text>
</comment>
<dbReference type="GO" id="GO:0034315">
    <property type="term" value="P:regulation of Arp2/3 complex-mediated actin nucleation"/>
    <property type="evidence" value="ECO:0007669"/>
    <property type="project" value="TreeGrafter"/>
</dbReference>
<keyword evidence="10" id="KW-0862">Zinc</keyword>
<keyword evidence="9" id="KW-0479">Metal-binding</keyword>
<dbReference type="CDD" id="cd06722">
    <property type="entry name" value="PDZ_PICK1-like"/>
    <property type="match status" value="1"/>
</dbReference>
<evidence type="ECO:0000256" key="20">
    <source>
        <dbReference type="ARBA" id="ARBA00033721"/>
    </source>
</evidence>
<reference evidence="28" key="2">
    <citation type="submission" date="2019-04" db="EMBL/GenBank/DDBJ databases">
        <authorList>
            <person name="Kadobianskyi M."/>
            <person name="Schulze L."/>
            <person name="Schuelke M."/>
            <person name="Judkewitz B."/>
        </authorList>
    </citation>
    <scope>NUCLEOTIDE SEQUENCE</scope>
    <source>
        <strain evidence="28">Bolton</strain>
        <tissue evidence="28">Whole-body</tissue>
    </source>
</reference>
<keyword evidence="29" id="KW-1185">Reference proteome</keyword>
<dbReference type="AlphaFoldDB" id="A0A553QES4"/>
<dbReference type="SMART" id="SM00228">
    <property type="entry name" value="PDZ"/>
    <property type="match status" value="1"/>
</dbReference>
<dbReference type="GO" id="GO:0097062">
    <property type="term" value="P:dendritic spine maintenance"/>
    <property type="evidence" value="ECO:0007669"/>
    <property type="project" value="TreeGrafter"/>
</dbReference>
<dbReference type="GO" id="GO:0014069">
    <property type="term" value="C:postsynaptic density"/>
    <property type="evidence" value="ECO:0007669"/>
    <property type="project" value="UniProtKB-SubCell"/>
</dbReference>
<dbReference type="InterPro" id="IPR010504">
    <property type="entry name" value="AH_dom"/>
</dbReference>
<keyword evidence="24" id="KW-0175">Coiled coil</keyword>
<dbReference type="Gene3D" id="1.20.1270.60">
    <property type="entry name" value="Arfaptin homology (AH) domain/BAR domain"/>
    <property type="match status" value="1"/>
</dbReference>
<evidence type="ECO:0000259" key="26">
    <source>
        <dbReference type="PROSITE" id="PS50106"/>
    </source>
</evidence>
<dbReference type="InterPro" id="IPR036034">
    <property type="entry name" value="PDZ_sf"/>
</dbReference>
<keyword evidence="16" id="KW-0206">Cytoskeleton</keyword>
<dbReference type="GO" id="GO:0006886">
    <property type="term" value="P:intracellular protein transport"/>
    <property type="evidence" value="ECO:0007669"/>
    <property type="project" value="TreeGrafter"/>
</dbReference>
<dbReference type="EMBL" id="SRMA01026048">
    <property type="protein sequence ID" value="TRY88419.1"/>
    <property type="molecule type" value="Genomic_DNA"/>
</dbReference>
<evidence type="ECO:0000256" key="6">
    <source>
        <dbReference type="ARBA" id="ARBA00022490"/>
    </source>
</evidence>
<dbReference type="CDD" id="cd07659">
    <property type="entry name" value="BAR_PICK1"/>
    <property type="match status" value="1"/>
</dbReference>
<keyword evidence="17" id="KW-0449">Lipoprotein</keyword>
<dbReference type="GO" id="GO:0048471">
    <property type="term" value="C:perinuclear region of cytoplasm"/>
    <property type="evidence" value="ECO:0007669"/>
    <property type="project" value="UniProtKB-SubCell"/>
</dbReference>
<evidence type="ECO:0000256" key="24">
    <source>
        <dbReference type="SAM" id="Coils"/>
    </source>
</evidence>
<sequence>MFTDMDYELEEDKLGIPTVPGTVTLQKDSQNLIGISIGGGAQFCPCLYIVQVFDNTAAALDGSLAAGDEITGVNGKPVKGKTKVEVAKMIQAVQVCESQSRDKVEEVPDIFRDEADARSGEVLIQYNKLQADPKQGKSLDIVLKKVKHRLVENLSSGTADALGLSRAILCNDGLVKRLEELEKTAELYKGLMEHTKRLLRAFYELSQTHRAFGDVFSVIGVREPQAAASEAFVKFAEAHRNMEKFGIQLLKTIKPMLHDLNTYLHKAIPDTKLTIRKYLDVKFEYLVLMIILLIPRRRSSSYCLKVKEMDDEEYSCIALGDPLYRVSTGNYEYRLILRCRQEARARFAKMRKDVLEKIELLDQKHVQDIVFQLQRFVSGMSHYYDDCYAVLKEADVFPIEVDLSRTMINYSSQSLSYEDEEEEEGEEKNRGGDASQNENGAEKLIDH</sequence>
<feature type="domain" description="AH" evidence="27">
    <location>
        <begin position="169"/>
        <end position="396"/>
    </location>
</feature>
<dbReference type="PANTHER" id="PTHR12141">
    <property type="entry name" value="ARFAPTIN-RELATED"/>
    <property type="match status" value="1"/>
</dbReference>
<keyword evidence="7" id="KW-0597">Phosphoprotein</keyword>
<evidence type="ECO:0000256" key="14">
    <source>
        <dbReference type="ARBA" id="ARBA00023139"/>
    </source>
</evidence>
<comment type="subcellular location">
    <subcellularLocation>
        <location evidence="2">Cytoplasm</location>
        <location evidence="2">Cytoskeleton</location>
    </subcellularLocation>
    <subcellularLocation>
        <location evidence="3">Cytoplasm</location>
        <location evidence="3">Perinuclear region</location>
    </subcellularLocation>
    <subcellularLocation>
        <location evidence="4">Membrane</location>
        <topology evidence="4">Lipid-anchor</topology>
    </subcellularLocation>
    <subcellularLocation>
        <location evidence="1">Membrane</location>
        <topology evidence="1">Peripheral membrane protein</topology>
    </subcellularLocation>
    <subcellularLocation>
        <location evidence="22">Postsynaptic density</location>
    </subcellularLocation>
    <subcellularLocation>
        <location evidence="21">Synapse</location>
        <location evidence="21">Synaptosome</location>
    </subcellularLocation>
</comment>
<dbReference type="GO" id="GO:0008021">
    <property type="term" value="C:synaptic vesicle"/>
    <property type="evidence" value="ECO:0007669"/>
    <property type="project" value="TreeGrafter"/>
</dbReference>
<evidence type="ECO:0000256" key="13">
    <source>
        <dbReference type="ARBA" id="ARBA00023136"/>
    </source>
</evidence>
<dbReference type="InterPro" id="IPR027267">
    <property type="entry name" value="AH/BAR_dom_sf"/>
</dbReference>
<evidence type="ECO:0000256" key="23">
    <source>
        <dbReference type="ARBA" id="ARBA00093501"/>
    </source>
</evidence>
<dbReference type="GO" id="GO:0043113">
    <property type="term" value="P:receptor clustering"/>
    <property type="evidence" value="ECO:0007669"/>
    <property type="project" value="TreeGrafter"/>
</dbReference>
<evidence type="ECO:0000256" key="9">
    <source>
        <dbReference type="ARBA" id="ARBA00022723"/>
    </source>
</evidence>
<keyword evidence="12" id="KW-0770">Synapse</keyword>
<evidence type="ECO:0000256" key="2">
    <source>
        <dbReference type="ARBA" id="ARBA00004245"/>
    </source>
</evidence>
<dbReference type="PROSITE" id="PS50106">
    <property type="entry name" value="PDZ"/>
    <property type="match status" value="1"/>
</dbReference>
<evidence type="ECO:0000256" key="8">
    <source>
        <dbReference type="ARBA" id="ARBA00022599"/>
    </source>
</evidence>
<dbReference type="GO" id="GO:0005856">
    <property type="term" value="C:cytoskeleton"/>
    <property type="evidence" value="ECO:0007669"/>
    <property type="project" value="UniProtKB-SubCell"/>
</dbReference>